<keyword evidence="8 10" id="KW-0472">Membrane</keyword>
<accession>W4H154</accession>
<dbReference type="OrthoDB" id="6500128at2759"/>
<evidence type="ECO:0000256" key="6">
    <source>
        <dbReference type="ARBA" id="ARBA00022840"/>
    </source>
</evidence>
<dbReference type="InterPro" id="IPR011527">
    <property type="entry name" value="ABC1_TM_dom"/>
</dbReference>
<evidence type="ECO:0000259" key="12">
    <source>
        <dbReference type="PROSITE" id="PS50929"/>
    </source>
</evidence>
<dbReference type="PROSITE" id="PS50893">
    <property type="entry name" value="ABC_TRANSPORTER_2"/>
    <property type="match status" value="2"/>
</dbReference>
<evidence type="ECO:0000256" key="4">
    <source>
        <dbReference type="ARBA" id="ARBA00022737"/>
    </source>
</evidence>
<keyword evidence="4" id="KW-0677">Repeat</keyword>
<evidence type="ECO:0000256" key="8">
    <source>
        <dbReference type="ARBA" id="ARBA00023136"/>
    </source>
</evidence>
<sequence>MVLHVVWPKYCGEMDCSAALATDGASFMFMLVLMRHVHVLLERPPWTAQKPPKRPCTGVKYIASLALVFLHIAFGLVKMLMDDVAITPSEAIGTTIRSFMWTSYAVLLARYPHLGETFLVRGGVVLHGTLGILLVSRHDTSTISSCLMCFIGVFSVLLGFLVLLPSSSSHHAFDGTFSPLDRSGVLSRLLYTWVSPFIALGLRRRFELTDVPPLPAADRTASHTFQMALLQERRQPHPSFLRLAARLYGYEVVGFGLWSATNKLLSLTSPFLIKEFLDWSSSSSQTTPSSSSSSTTGFVLAGLIGLQAVLAAFSGSQYGLAWARFDLRVRGGLMSAIYGRTLELTLAERSAIGMGKLTNYISVDVGRVVGMPGGVFDMVLIPVEIVVALILLSREVSYAFVAGLVVLGVMLPMQTWLGNQLQSITRNMLQFRDDRVELSSEAIKSIRVLKLLGWMDYFVGKMAASRQLEMGQLGARKYLDALCVVFWASTPVVVQSAVFVAVIYSGHDLTAANAFVAIALLDRLIYPMNYFPWIINGFLEARVSALRLRSFLFAPVVSSSAATRQASVSLWHQCTFAWTPNPSAPKEGDGDGEEDAAANPTMALLTRGGDDVVTSRPAASFECHLEHFQLDPTHMHVLVGASGSGKSSMLLAMLGEMPMVHGRHIGPPRLTSYAPQVPWLFAATIRYNITLDADDKSTSSDLYRRVLAACALEQDLACHPLGDLTVLSDHGANLSGGQRARLGLARALYQRADVYLLDDVMGSLDVATTAHVLRSAPAVLPPAASVVLATHAVHLLEHIARPYSILVLEHGRVVEVGSYAELTCRESTRFRTMLQVASGVVVGGTSEANVDKDDNGQTSSSSQRETVSPPHQSSNTPDEEHRDDGVVAAWMWWQYLRSMGVCVLGMLALSVLVMQVSRNGLDYWIASYTSSSVHHPISPPTFARGLVVITAINIVAVAARSFLFAYGGLRAANALYRRLVHRLVRAPLTFYDITPVGRILNRLGGDTYGVDESLPFILNIFIKDAADVCGTLVILVLTTPAVFLVLGPLTIVYFALQQWYRPTSRHLRRLDAVAQSPLVMMFQATLDGLPILRGLKCEPQWFRVYLHRLHQAQRVSFLASGAGAWFGLRLDSLGVAVTTFVAGYAAVQCYVGRPIPSGVLGLTLIYALPIVGKCNAILSSFIATEQNMVSVERVLEYASVPVEEEDDGSARGGAAASLTVDGQTTRHDHLVNWPPLGHVTLTNVSVRYGADEVPGLPAALHGVTCHIMAKEKVGICGRTGAGKSTLLQCLFRAVPFGGRIVIDGIDIASMSLTRLRASLCFVPQDAVLFKGSIRANVDPMDSLTDAAIWTALAQCCLKDVVEAFPLGLMEPLLQGGDQGRLSRGQAQLLCICRALLRKSKVVCVDEATASIDHATEQLVQSTMAQAFKDSTVLTVAHRLHTILDSDRVLVLDEGKVVEFDSPTTLRSIPNGYFAALVDGHTASSSSS</sequence>
<evidence type="ECO:0000256" key="7">
    <source>
        <dbReference type="ARBA" id="ARBA00022989"/>
    </source>
</evidence>
<keyword evidence="5" id="KW-0547">Nucleotide-binding</keyword>
<dbReference type="PANTHER" id="PTHR24223:SF441">
    <property type="match status" value="1"/>
</dbReference>
<evidence type="ECO:0000256" key="2">
    <source>
        <dbReference type="ARBA" id="ARBA00022448"/>
    </source>
</evidence>
<feature type="transmembrane region" description="Helical" evidence="10">
    <location>
        <begin position="946"/>
        <end position="969"/>
    </location>
</feature>
<evidence type="ECO:0000256" key="5">
    <source>
        <dbReference type="ARBA" id="ARBA00022741"/>
    </source>
</evidence>
<dbReference type="GO" id="GO:0016020">
    <property type="term" value="C:membrane"/>
    <property type="evidence" value="ECO:0007669"/>
    <property type="project" value="UniProtKB-SubCell"/>
</dbReference>
<dbReference type="PANTHER" id="PTHR24223">
    <property type="entry name" value="ATP-BINDING CASSETTE SUB-FAMILY C"/>
    <property type="match status" value="1"/>
</dbReference>
<dbReference type="GeneID" id="20805088"/>
<dbReference type="Gene3D" id="1.20.1560.10">
    <property type="entry name" value="ABC transporter type 1, transmembrane domain"/>
    <property type="match status" value="2"/>
</dbReference>
<feature type="transmembrane region" description="Helical" evidence="10">
    <location>
        <begin position="147"/>
        <end position="165"/>
    </location>
</feature>
<dbReference type="PROSITE" id="PS00211">
    <property type="entry name" value="ABC_TRANSPORTER_1"/>
    <property type="match status" value="1"/>
</dbReference>
<evidence type="ECO:0000313" key="13">
    <source>
        <dbReference type="EMBL" id="ETV85321.1"/>
    </source>
</evidence>
<keyword evidence="6" id="KW-0067">ATP-binding</keyword>
<dbReference type="Pfam" id="PF00005">
    <property type="entry name" value="ABC_tran"/>
    <property type="match status" value="2"/>
</dbReference>
<protein>
    <submittedName>
        <fullName evidence="13">Uncharacterized protein</fullName>
    </submittedName>
</protein>
<comment type="subcellular location">
    <subcellularLocation>
        <location evidence="1">Membrane</location>
        <topology evidence="1">Multi-pass membrane protein</topology>
    </subcellularLocation>
</comment>
<proteinExistence type="predicted"/>
<dbReference type="InterPro" id="IPR050173">
    <property type="entry name" value="ABC_transporter_C-like"/>
</dbReference>
<feature type="transmembrane region" description="Helical" evidence="10">
    <location>
        <begin position="895"/>
        <end position="914"/>
    </location>
</feature>
<gene>
    <name evidence="13" type="ORF">H257_03092</name>
</gene>
<feature type="transmembrane region" description="Helical" evidence="10">
    <location>
        <begin position="61"/>
        <end position="81"/>
    </location>
</feature>
<keyword evidence="3 10" id="KW-0812">Transmembrane</keyword>
<dbReference type="InterPro" id="IPR003593">
    <property type="entry name" value="AAA+_ATPase"/>
</dbReference>
<dbReference type="InterPro" id="IPR003439">
    <property type="entry name" value="ABC_transporter-like_ATP-bd"/>
</dbReference>
<dbReference type="FunFam" id="1.20.1560.10:FF:000013">
    <property type="entry name" value="ABC transporter C family member 2"/>
    <property type="match status" value="1"/>
</dbReference>
<dbReference type="InterPro" id="IPR017871">
    <property type="entry name" value="ABC_transporter-like_CS"/>
</dbReference>
<dbReference type="SMART" id="SM00382">
    <property type="entry name" value="AAA"/>
    <property type="match status" value="2"/>
</dbReference>
<dbReference type="CDD" id="cd18605">
    <property type="entry name" value="ABC_6TM_MRP7_D2_like"/>
    <property type="match status" value="1"/>
</dbReference>
<feature type="transmembrane region" description="Helical" evidence="10">
    <location>
        <begin position="375"/>
        <end position="392"/>
    </location>
</feature>
<dbReference type="GO" id="GO:0140359">
    <property type="term" value="F:ABC-type transporter activity"/>
    <property type="evidence" value="ECO:0007669"/>
    <property type="project" value="InterPro"/>
</dbReference>
<evidence type="ECO:0000256" key="10">
    <source>
        <dbReference type="SAM" id="Phobius"/>
    </source>
</evidence>
<keyword evidence="7 10" id="KW-1133">Transmembrane helix</keyword>
<name>W4H154_APHAT</name>
<feature type="transmembrane region" description="Helical" evidence="10">
    <location>
        <begin position="478"/>
        <end position="503"/>
    </location>
</feature>
<feature type="domain" description="ABC transporter" evidence="11">
    <location>
        <begin position="607"/>
        <end position="835"/>
    </location>
</feature>
<dbReference type="EMBL" id="KI913118">
    <property type="protein sequence ID" value="ETV85321.1"/>
    <property type="molecule type" value="Genomic_DNA"/>
</dbReference>
<dbReference type="InterPro" id="IPR027417">
    <property type="entry name" value="P-loop_NTPase"/>
</dbReference>
<dbReference type="STRING" id="112090.W4H154"/>
<feature type="domain" description="ABC transmembrane type-1" evidence="12">
    <location>
        <begin position="899"/>
        <end position="1186"/>
    </location>
</feature>
<feature type="compositionally biased region" description="Polar residues" evidence="9">
    <location>
        <begin position="856"/>
        <end position="876"/>
    </location>
</feature>
<feature type="transmembrane region" description="Helical" evidence="10">
    <location>
        <begin position="298"/>
        <end position="320"/>
    </location>
</feature>
<dbReference type="RefSeq" id="XP_009825339.1">
    <property type="nucleotide sequence ID" value="XM_009827037.1"/>
</dbReference>
<dbReference type="GO" id="GO:0016887">
    <property type="term" value="F:ATP hydrolysis activity"/>
    <property type="evidence" value="ECO:0007669"/>
    <property type="project" value="InterPro"/>
</dbReference>
<dbReference type="GO" id="GO:0005524">
    <property type="term" value="F:ATP binding"/>
    <property type="evidence" value="ECO:0007669"/>
    <property type="project" value="UniProtKB-KW"/>
</dbReference>
<dbReference type="PROSITE" id="PS50929">
    <property type="entry name" value="ABC_TM1F"/>
    <property type="match status" value="2"/>
</dbReference>
<dbReference type="SUPFAM" id="SSF90123">
    <property type="entry name" value="ABC transporter transmembrane region"/>
    <property type="match status" value="2"/>
</dbReference>
<dbReference type="FunFam" id="3.40.50.300:FF:000163">
    <property type="entry name" value="Multidrug resistance-associated protein member 4"/>
    <property type="match status" value="1"/>
</dbReference>
<dbReference type="CDD" id="cd03244">
    <property type="entry name" value="ABCC_MRP_domain2"/>
    <property type="match status" value="1"/>
</dbReference>
<reference evidence="13" key="1">
    <citation type="submission" date="2013-12" db="EMBL/GenBank/DDBJ databases">
        <title>The Genome Sequence of Aphanomyces astaci APO3.</title>
        <authorList>
            <consortium name="The Broad Institute Genomics Platform"/>
            <person name="Russ C."/>
            <person name="Tyler B."/>
            <person name="van West P."/>
            <person name="Dieguez-Uribeondo J."/>
            <person name="Young S.K."/>
            <person name="Zeng Q."/>
            <person name="Gargeya S."/>
            <person name="Fitzgerald M."/>
            <person name="Abouelleil A."/>
            <person name="Alvarado L."/>
            <person name="Chapman S.B."/>
            <person name="Gainer-Dewar J."/>
            <person name="Goldberg J."/>
            <person name="Griggs A."/>
            <person name="Gujja S."/>
            <person name="Hansen M."/>
            <person name="Howarth C."/>
            <person name="Imamovic A."/>
            <person name="Ireland A."/>
            <person name="Larimer J."/>
            <person name="McCowan C."/>
            <person name="Murphy C."/>
            <person name="Pearson M."/>
            <person name="Poon T.W."/>
            <person name="Priest M."/>
            <person name="Roberts A."/>
            <person name="Saif S."/>
            <person name="Shea T."/>
            <person name="Sykes S."/>
            <person name="Wortman J."/>
            <person name="Nusbaum C."/>
            <person name="Birren B."/>
        </authorList>
    </citation>
    <scope>NUCLEOTIDE SEQUENCE [LARGE SCALE GENOMIC DNA]</scope>
    <source>
        <strain evidence="13">APO3</strain>
    </source>
</reference>
<dbReference type="Gene3D" id="3.40.50.300">
    <property type="entry name" value="P-loop containing nucleotide triphosphate hydrolases"/>
    <property type="match status" value="2"/>
</dbReference>
<evidence type="ECO:0000256" key="9">
    <source>
        <dbReference type="SAM" id="MobiDB-lite"/>
    </source>
</evidence>
<feature type="transmembrane region" description="Helical" evidence="10">
    <location>
        <begin position="1032"/>
        <end position="1056"/>
    </location>
</feature>
<dbReference type="CDD" id="cd18598">
    <property type="entry name" value="ABC_6TM_MRP7_D1_like"/>
    <property type="match status" value="1"/>
</dbReference>
<evidence type="ECO:0000259" key="11">
    <source>
        <dbReference type="PROSITE" id="PS50893"/>
    </source>
</evidence>
<organism evidence="13">
    <name type="scientific">Aphanomyces astaci</name>
    <name type="common">Crayfish plague agent</name>
    <dbReference type="NCBI Taxonomy" id="112090"/>
    <lineage>
        <taxon>Eukaryota</taxon>
        <taxon>Sar</taxon>
        <taxon>Stramenopiles</taxon>
        <taxon>Oomycota</taxon>
        <taxon>Saprolegniomycetes</taxon>
        <taxon>Saprolegniales</taxon>
        <taxon>Verrucalvaceae</taxon>
        <taxon>Aphanomyces</taxon>
    </lineage>
</organism>
<dbReference type="VEuPathDB" id="FungiDB:H257_03092"/>
<dbReference type="SUPFAM" id="SSF52540">
    <property type="entry name" value="P-loop containing nucleoside triphosphate hydrolases"/>
    <property type="match status" value="2"/>
</dbReference>
<feature type="domain" description="ABC transmembrane type-1" evidence="12">
    <location>
        <begin position="264"/>
        <end position="540"/>
    </location>
</feature>
<feature type="domain" description="ABC transporter" evidence="11">
    <location>
        <begin position="1239"/>
        <end position="1478"/>
    </location>
</feature>
<dbReference type="InterPro" id="IPR036640">
    <property type="entry name" value="ABC1_TM_sf"/>
</dbReference>
<feature type="transmembrane region" description="Helical" evidence="10">
    <location>
        <begin position="398"/>
        <end position="418"/>
    </location>
</feature>
<dbReference type="Pfam" id="PF00664">
    <property type="entry name" value="ABC_membrane"/>
    <property type="match status" value="2"/>
</dbReference>
<feature type="region of interest" description="Disordered" evidence="9">
    <location>
        <begin position="845"/>
        <end position="881"/>
    </location>
</feature>
<keyword evidence="2" id="KW-0813">Transport</keyword>
<evidence type="ECO:0000256" key="3">
    <source>
        <dbReference type="ARBA" id="ARBA00022692"/>
    </source>
</evidence>
<evidence type="ECO:0000256" key="1">
    <source>
        <dbReference type="ARBA" id="ARBA00004141"/>
    </source>
</evidence>
<feature type="transmembrane region" description="Helical" evidence="10">
    <location>
        <begin position="118"/>
        <end position="135"/>
    </location>
</feature>